<dbReference type="Pfam" id="PF00239">
    <property type="entry name" value="Resolvase"/>
    <property type="match status" value="1"/>
</dbReference>
<dbReference type="GO" id="GO:0000150">
    <property type="term" value="F:DNA strand exchange activity"/>
    <property type="evidence" value="ECO:0007669"/>
    <property type="project" value="InterPro"/>
</dbReference>
<dbReference type="InterPro" id="IPR006119">
    <property type="entry name" value="Resolv_N"/>
</dbReference>
<dbReference type="AlphaFoldDB" id="A0A090QW48"/>
<dbReference type="GO" id="GO:0003677">
    <property type="term" value="F:DNA binding"/>
    <property type="evidence" value="ECO:0007669"/>
    <property type="project" value="InterPro"/>
</dbReference>
<dbReference type="CDD" id="cd00338">
    <property type="entry name" value="Ser_Recombinase"/>
    <property type="match status" value="1"/>
</dbReference>
<dbReference type="Proteomes" id="UP000029226">
    <property type="component" value="Unassembled WGS sequence"/>
</dbReference>
<gene>
    <name evidence="2" type="ORF">JCM19314_3726</name>
</gene>
<accession>A0A090QW48</accession>
<evidence type="ECO:0000313" key="3">
    <source>
        <dbReference type="Proteomes" id="UP000029226"/>
    </source>
</evidence>
<dbReference type="SUPFAM" id="SSF53041">
    <property type="entry name" value="Resolvase-like"/>
    <property type="match status" value="1"/>
</dbReference>
<organism evidence="2 3">
    <name type="scientific">Nonlabens ulvanivorans</name>
    <name type="common">Persicivirga ulvanivorans</name>
    <dbReference type="NCBI Taxonomy" id="906888"/>
    <lineage>
        <taxon>Bacteria</taxon>
        <taxon>Pseudomonadati</taxon>
        <taxon>Bacteroidota</taxon>
        <taxon>Flavobacteriia</taxon>
        <taxon>Flavobacteriales</taxon>
        <taxon>Flavobacteriaceae</taxon>
        <taxon>Nonlabens</taxon>
    </lineage>
</organism>
<name>A0A090QW48_NONUL</name>
<dbReference type="PANTHER" id="PTHR30461">
    <property type="entry name" value="DNA-INVERTASE FROM LAMBDOID PROPHAGE"/>
    <property type="match status" value="1"/>
</dbReference>
<proteinExistence type="predicted"/>
<dbReference type="PANTHER" id="PTHR30461:SF23">
    <property type="entry name" value="DNA RECOMBINASE-RELATED"/>
    <property type="match status" value="1"/>
</dbReference>
<comment type="caution">
    <text evidence="2">The sequence shown here is derived from an EMBL/GenBank/DDBJ whole genome shotgun (WGS) entry which is preliminary data.</text>
</comment>
<evidence type="ECO:0000259" key="1">
    <source>
        <dbReference type="PROSITE" id="PS51736"/>
    </source>
</evidence>
<dbReference type="SMART" id="SM00857">
    <property type="entry name" value="Resolvase"/>
    <property type="match status" value="1"/>
</dbReference>
<dbReference type="EMBL" id="BBMM01000002">
    <property type="protein sequence ID" value="GAK99681.1"/>
    <property type="molecule type" value="Genomic_DNA"/>
</dbReference>
<dbReference type="PROSITE" id="PS51736">
    <property type="entry name" value="RECOMBINASES_3"/>
    <property type="match status" value="1"/>
</dbReference>
<dbReference type="Gene3D" id="3.40.50.1390">
    <property type="entry name" value="Resolvase, N-terminal catalytic domain"/>
    <property type="match status" value="1"/>
</dbReference>
<dbReference type="InterPro" id="IPR050639">
    <property type="entry name" value="SSR_resolvase"/>
</dbReference>
<feature type="domain" description="Resolvase/invertase-type recombinase catalytic" evidence="1">
    <location>
        <begin position="1"/>
        <end position="155"/>
    </location>
</feature>
<protein>
    <submittedName>
        <fullName evidence="2">Site-specific recombinase for integration and excision</fullName>
    </submittedName>
</protein>
<reference evidence="2 3" key="1">
    <citation type="journal article" date="2014" name="Genome Announc.">
        <title>Draft Genome Sequences of Marine Flavobacterium Nonlabens Strains NR17, NR24, NR27, NR32, NR33, and Ara13.</title>
        <authorList>
            <person name="Nakanishi M."/>
            <person name="Meirelles P."/>
            <person name="Suzuki R."/>
            <person name="Takatani N."/>
            <person name="Mino S."/>
            <person name="Suda W."/>
            <person name="Oshima K."/>
            <person name="Hattori M."/>
            <person name="Ohkuma M."/>
            <person name="Hosokawa M."/>
            <person name="Miyashita K."/>
            <person name="Thompson F.L."/>
            <person name="Niwa A."/>
            <person name="Sawabe T."/>
            <person name="Sawabe T."/>
        </authorList>
    </citation>
    <scope>NUCLEOTIDE SEQUENCE [LARGE SCALE GENOMIC DNA]</scope>
    <source>
        <strain evidence="3">JCM19314</strain>
    </source>
</reference>
<dbReference type="InterPro" id="IPR036162">
    <property type="entry name" value="Resolvase-like_N_sf"/>
</dbReference>
<evidence type="ECO:0000313" key="2">
    <source>
        <dbReference type="EMBL" id="GAK99681.1"/>
    </source>
</evidence>
<sequence length="155" mass="17686">MLAIYTRLSRESDESTSIENQRREAVKFAEKEGFGDNYRIYDEGQGISGGLAIFKRPKFDEMLSHMKEGLISAVYTRKQDRLERNIKTWAAFLEIIQEKNIKVYYSGVLQDLLTAEGKMMASIMSTTNTYLLDKQSFLTKVALHGNLEEGKTEVG</sequence>